<proteinExistence type="inferred from homology"/>
<gene>
    <name evidence="7" type="ORF">SLNWT_4343</name>
</gene>
<feature type="active site" evidence="4">
    <location>
        <position position="57"/>
    </location>
</feature>
<dbReference type="Pfam" id="PF00255">
    <property type="entry name" value="GSHPx"/>
    <property type="match status" value="1"/>
</dbReference>
<evidence type="ECO:0000256" key="3">
    <source>
        <dbReference type="ARBA" id="ARBA00023002"/>
    </source>
</evidence>
<evidence type="ECO:0000256" key="5">
    <source>
        <dbReference type="RuleBase" id="RU000499"/>
    </source>
</evidence>
<feature type="region of interest" description="Disordered" evidence="6">
    <location>
        <begin position="1"/>
        <end position="23"/>
    </location>
</feature>
<comment type="similarity">
    <text evidence="1 5">Belongs to the glutathione peroxidase family.</text>
</comment>
<dbReference type="STRING" id="1888.Salbus254_0955"/>
<keyword evidence="2 5" id="KW-0575">Peroxidase</keyword>
<dbReference type="PIRSF" id="PIRSF000303">
    <property type="entry name" value="Glutathion_perox"/>
    <property type="match status" value="1"/>
</dbReference>
<dbReference type="FunFam" id="3.40.30.10:FF:000010">
    <property type="entry name" value="Glutathione peroxidase"/>
    <property type="match status" value="1"/>
</dbReference>
<dbReference type="PANTHER" id="PTHR11592">
    <property type="entry name" value="GLUTATHIONE PEROXIDASE"/>
    <property type="match status" value="1"/>
</dbReference>
<organism evidence="7 8">
    <name type="scientific">Streptomyces albus (strain ATCC 21838 / DSM 41398 / FERM P-419 / JCM 4703 / NBRC 107858)</name>
    <dbReference type="NCBI Taxonomy" id="1081613"/>
    <lineage>
        <taxon>Bacteria</taxon>
        <taxon>Bacillati</taxon>
        <taxon>Actinomycetota</taxon>
        <taxon>Actinomycetes</taxon>
        <taxon>Kitasatosporales</taxon>
        <taxon>Streptomycetaceae</taxon>
        <taxon>Streptomyces</taxon>
    </lineage>
</organism>
<evidence type="ECO:0000256" key="6">
    <source>
        <dbReference type="SAM" id="MobiDB-lite"/>
    </source>
</evidence>
<reference evidence="7 8" key="1">
    <citation type="submission" date="2015-01" db="EMBL/GenBank/DDBJ databases">
        <title>Enhanced salinomycin production by adjusting the supply of polyketide extender units in Streptomyce albus DSM 41398.</title>
        <authorList>
            <person name="Lu C."/>
        </authorList>
    </citation>
    <scope>NUCLEOTIDE SEQUENCE [LARGE SCALE GENOMIC DNA]</scope>
    <source>
        <strain evidence="8">ATCC 21838 / DSM 41398 / FERM P-419 / JCM 4703 / NBRC 107858</strain>
    </source>
</reference>
<evidence type="ECO:0000313" key="8">
    <source>
        <dbReference type="Proteomes" id="UP000031523"/>
    </source>
</evidence>
<evidence type="ECO:0000256" key="4">
    <source>
        <dbReference type="PIRSR" id="PIRSR000303-1"/>
    </source>
</evidence>
<dbReference type="Gene3D" id="3.40.30.10">
    <property type="entry name" value="Glutaredoxin"/>
    <property type="match status" value="1"/>
</dbReference>
<accession>A0A0B5ESN8</accession>
<evidence type="ECO:0000256" key="1">
    <source>
        <dbReference type="ARBA" id="ARBA00006926"/>
    </source>
</evidence>
<dbReference type="GO" id="GO:0004601">
    <property type="term" value="F:peroxidase activity"/>
    <property type="evidence" value="ECO:0007669"/>
    <property type="project" value="UniProtKB-KW"/>
</dbReference>
<dbReference type="Proteomes" id="UP000031523">
    <property type="component" value="Chromosome"/>
</dbReference>
<dbReference type="GO" id="GO:0034599">
    <property type="term" value="P:cellular response to oxidative stress"/>
    <property type="evidence" value="ECO:0007669"/>
    <property type="project" value="TreeGrafter"/>
</dbReference>
<protein>
    <recommendedName>
        <fullName evidence="5">Glutathione peroxidase</fullName>
    </recommendedName>
</protein>
<feature type="compositionally biased region" description="Basic and acidic residues" evidence="6">
    <location>
        <begin position="7"/>
        <end position="16"/>
    </location>
</feature>
<dbReference type="PROSITE" id="PS00460">
    <property type="entry name" value="GLUTATHIONE_PEROXID_1"/>
    <property type="match status" value="1"/>
</dbReference>
<evidence type="ECO:0000313" key="7">
    <source>
        <dbReference type="EMBL" id="AJE84719.1"/>
    </source>
</evidence>
<dbReference type="EMBL" id="CP010519">
    <property type="protein sequence ID" value="AJE84719.1"/>
    <property type="molecule type" value="Genomic_DNA"/>
</dbReference>
<dbReference type="KEGG" id="sals:SLNWT_4343"/>
<dbReference type="SUPFAM" id="SSF52833">
    <property type="entry name" value="Thioredoxin-like"/>
    <property type="match status" value="1"/>
</dbReference>
<sequence>MSANDANEARDAHTADETGTARPGVHDVEIGALRGGAADLGQYRGRAVLIVNVASRCGLTPQYEGLERLHERYAPHGFTVLGVPCNQFMGQEPGSAEEIAAFCSATYGVTFPLTEKIEVNGEGRHPLYTRLVDTADADGHRGDVRWNFEKFLIAPDGTVSARFAPQTEPESAEIRSAVEKVLPGA</sequence>
<dbReference type="AlphaFoldDB" id="A0A0B5ESN8"/>
<dbReference type="PROSITE" id="PS51355">
    <property type="entry name" value="GLUTATHIONE_PEROXID_3"/>
    <property type="match status" value="1"/>
</dbReference>
<dbReference type="PRINTS" id="PR01011">
    <property type="entry name" value="GLUTPROXDASE"/>
</dbReference>
<name>A0A0B5ESN8_STRA4</name>
<keyword evidence="3 5" id="KW-0560">Oxidoreductase</keyword>
<keyword evidence="8" id="KW-1185">Reference proteome</keyword>
<dbReference type="CDD" id="cd00340">
    <property type="entry name" value="GSH_Peroxidase"/>
    <property type="match status" value="1"/>
</dbReference>
<dbReference type="PANTHER" id="PTHR11592:SF40">
    <property type="entry name" value="THIOREDOXIN_GLUTATHIONE PEROXIDASE BTUE"/>
    <property type="match status" value="1"/>
</dbReference>
<dbReference type="InterPro" id="IPR029759">
    <property type="entry name" value="GPX_AS"/>
</dbReference>
<evidence type="ECO:0000256" key="2">
    <source>
        <dbReference type="ARBA" id="ARBA00022559"/>
    </source>
</evidence>
<dbReference type="InterPro" id="IPR036249">
    <property type="entry name" value="Thioredoxin-like_sf"/>
</dbReference>
<dbReference type="InterPro" id="IPR000889">
    <property type="entry name" value="Glutathione_peroxidase"/>
</dbReference>